<gene>
    <name evidence="2" type="ORF">A6302_00172</name>
</gene>
<keyword evidence="3" id="KW-1185">Reference proteome</keyword>
<accession>A0A1E3H9F8</accession>
<name>A0A1E3H9F8_9HYPH</name>
<feature type="region of interest" description="Disordered" evidence="1">
    <location>
        <begin position="1"/>
        <end position="31"/>
    </location>
</feature>
<dbReference type="RefSeq" id="WP_069305444.1">
    <property type="nucleotide sequence ID" value="NZ_MCRJ01000002.1"/>
</dbReference>
<comment type="caution">
    <text evidence="2">The sequence shown here is derived from an EMBL/GenBank/DDBJ whole genome shotgun (WGS) entry which is preliminary data.</text>
</comment>
<dbReference type="Proteomes" id="UP000094622">
    <property type="component" value="Unassembled WGS sequence"/>
</dbReference>
<protein>
    <submittedName>
        <fullName evidence="2">Uncharacterized protein</fullName>
    </submittedName>
</protein>
<organism evidence="2 3">
    <name type="scientific">Methylobrevis pamukkalensis</name>
    <dbReference type="NCBI Taxonomy" id="1439726"/>
    <lineage>
        <taxon>Bacteria</taxon>
        <taxon>Pseudomonadati</taxon>
        <taxon>Pseudomonadota</taxon>
        <taxon>Alphaproteobacteria</taxon>
        <taxon>Hyphomicrobiales</taxon>
        <taxon>Pleomorphomonadaceae</taxon>
        <taxon>Methylobrevis</taxon>
    </lineage>
</organism>
<dbReference type="AlphaFoldDB" id="A0A1E3H9F8"/>
<dbReference type="EMBL" id="MCRJ01000002">
    <property type="protein sequence ID" value="ODN72426.1"/>
    <property type="molecule type" value="Genomic_DNA"/>
</dbReference>
<feature type="region of interest" description="Disordered" evidence="1">
    <location>
        <begin position="78"/>
        <end position="97"/>
    </location>
</feature>
<feature type="compositionally biased region" description="Polar residues" evidence="1">
    <location>
        <begin position="1"/>
        <end position="11"/>
    </location>
</feature>
<sequence length="97" mass="10782">MHRKSMNSNENPPDFRWIDKPEALDAPAETEGKVTRLTQLVNVLTHLVSRTRPSGRHEVEAAAHEVFAAFAAMLKTHLSQARPRARGSADARGRSRA</sequence>
<reference evidence="2 3" key="1">
    <citation type="submission" date="2016-07" db="EMBL/GenBank/DDBJ databases">
        <title>Draft Genome Sequence of Methylobrevis pamukkalensis PK2.</title>
        <authorList>
            <person name="Vasilenko O.V."/>
            <person name="Doronina N.V."/>
            <person name="Shmareva M.N."/>
            <person name="Tarlachkov S.V."/>
            <person name="Mustakhimov I."/>
            <person name="Trotsenko Y.A."/>
        </authorList>
    </citation>
    <scope>NUCLEOTIDE SEQUENCE [LARGE SCALE GENOMIC DNA]</scope>
    <source>
        <strain evidence="2 3">PK2</strain>
    </source>
</reference>
<evidence type="ECO:0000256" key="1">
    <source>
        <dbReference type="SAM" id="MobiDB-lite"/>
    </source>
</evidence>
<proteinExistence type="predicted"/>
<evidence type="ECO:0000313" key="3">
    <source>
        <dbReference type="Proteomes" id="UP000094622"/>
    </source>
</evidence>
<feature type="compositionally biased region" description="Basic and acidic residues" evidence="1">
    <location>
        <begin position="87"/>
        <end position="97"/>
    </location>
</feature>
<evidence type="ECO:0000313" key="2">
    <source>
        <dbReference type="EMBL" id="ODN72426.1"/>
    </source>
</evidence>